<name>A0ABY4NYV4_9PSEU</name>
<dbReference type="Pfam" id="PF05222">
    <property type="entry name" value="AlaDh_PNT_N"/>
    <property type="match status" value="1"/>
</dbReference>
<dbReference type="InterPro" id="IPR007886">
    <property type="entry name" value="AlaDH/PNT_N"/>
</dbReference>
<evidence type="ECO:0000313" key="8">
    <source>
        <dbReference type="EMBL" id="UQS25244.1"/>
    </source>
</evidence>
<feature type="domain" description="Alanine dehydrogenase/pyridine nucleotide transhydrogenase NAD(H)-binding" evidence="6">
    <location>
        <begin position="149"/>
        <end position="297"/>
    </location>
</feature>
<dbReference type="SMART" id="SM01003">
    <property type="entry name" value="AlaDh_PNT_N"/>
    <property type="match status" value="1"/>
</dbReference>
<dbReference type="NCBIfam" id="TIGR00518">
    <property type="entry name" value="alaDH"/>
    <property type="match status" value="1"/>
</dbReference>
<dbReference type="PIRSF" id="PIRSF000183">
    <property type="entry name" value="Alanine_dh"/>
    <property type="match status" value="1"/>
</dbReference>
<dbReference type="PANTHER" id="PTHR42795:SF1">
    <property type="entry name" value="ALANINE DEHYDROGENASE"/>
    <property type="match status" value="1"/>
</dbReference>
<dbReference type="SMART" id="SM01002">
    <property type="entry name" value="AlaDh_PNT_C"/>
    <property type="match status" value="1"/>
</dbReference>
<evidence type="ECO:0000259" key="7">
    <source>
        <dbReference type="SMART" id="SM01003"/>
    </source>
</evidence>
<dbReference type="InterPro" id="IPR007698">
    <property type="entry name" value="AlaDH/PNT_NAD(H)-bd"/>
</dbReference>
<evidence type="ECO:0000313" key="9">
    <source>
        <dbReference type="Proteomes" id="UP000830158"/>
    </source>
</evidence>
<accession>A0ABY4NYV4</accession>
<keyword evidence="9" id="KW-1185">Reference proteome</keyword>
<dbReference type="Proteomes" id="UP000830158">
    <property type="component" value="Chromosome"/>
</dbReference>
<dbReference type="InterPro" id="IPR036291">
    <property type="entry name" value="NAD(P)-bd_dom_sf"/>
</dbReference>
<dbReference type="RefSeq" id="WP_249466107.1">
    <property type="nucleotide sequence ID" value="NZ_CP091196.1"/>
</dbReference>
<proteinExistence type="inferred from homology"/>
<comment type="pathway">
    <text evidence="1 5">Amino-acid degradation; L-alanine degradation via dehydrogenase pathway; NH(3) and pyruvate from L-alanine: step 1/1.</text>
</comment>
<organism evidence="8 9">
    <name type="scientific">Amycolatopsis thermalba</name>
    <dbReference type="NCBI Taxonomy" id="944492"/>
    <lineage>
        <taxon>Bacteria</taxon>
        <taxon>Bacillati</taxon>
        <taxon>Actinomycetota</taxon>
        <taxon>Actinomycetes</taxon>
        <taxon>Pseudonocardiales</taxon>
        <taxon>Pseudonocardiaceae</taxon>
        <taxon>Amycolatopsis</taxon>
    </lineage>
</organism>
<keyword evidence="5" id="KW-0520">NAD</keyword>
<evidence type="ECO:0000256" key="3">
    <source>
        <dbReference type="ARBA" id="ARBA00012897"/>
    </source>
</evidence>
<evidence type="ECO:0000256" key="5">
    <source>
        <dbReference type="PIRNR" id="PIRNR000183"/>
    </source>
</evidence>
<keyword evidence="4 5" id="KW-0560">Oxidoreductase</keyword>
<dbReference type="SUPFAM" id="SSF52283">
    <property type="entry name" value="Formate/glycerate dehydrogenase catalytic domain-like"/>
    <property type="match status" value="1"/>
</dbReference>
<dbReference type="SUPFAM" id="SSF51735">
    <property type="entry name" value="NAD(P)-binding Rossmann-fold domains"/>
    <property type="match status" value="1"/>
</dbReference>
<comment type="similarity">
    <text evidence="2 5">Belongs to the AlaDH/PNT family.</text>
</comment>
<gene>
    <name evidence="8" type="primary">ald</name>
    <name evidence="8" type="ORF">L1857_21750</name>
</gene>
<evidence type="ECO:0000259" key="6">
    <source>
        <dbReference type="SMART" id="SM01002"/>
    </source>
</evidence>
<protein>
    <recommendedName>
        <fullName evidence="3 5">Alanine dehydrogenase</fullName>
        <ecNumber evidence="3 5">1.4.1.1</ecNumber>
    </recommendedName>
</protein>
<dbReference type="GO" id="GO:0000286">
    <property type="term" value="F:alanine dehydrogenase activity"/>
    <property type="evidence" value="ECO:0007669"/>
    <property type="project" value="UniProtKB-EC"/>
</dbReference>
<dbReference type="EMBL" id="CP091196">
    <property type="protein sequence ID" value="UQS25244.1"/>
    <property type="molecule type" value="Genomic_DNA"/>
</dbReference>
<sequence length="371" mass="38726">MRIGVPREVKNHEYRVAATPAGVHEFTAAGHEVFVERGAGEGSSIRDEDYAAAGAKLLDSADDVWGTAEMVLKVKEPVAQEYHRLREDQLLFTYLHLAASQECTRALLDAGTTAVAYETVQLPGGALPLLFPMSEVAGRLAPLVGAQTLMRVNGGRGVLIGGVSGVAPARVVVLGAGVAGMNAVAVAAGAWGDVVLFDKNVDKLRAADRMYQGRIRTAAANAYAIEQAVLEADLVIGAVLVPGAKAPSLVSNEVVSRMKPGSVLVDISIDQGGCFEDSRPTTHAEPTFRVHESVFYCVANMPGAVPHTSTHALTNVTLPYALEIANKGLRDALRDTPELRGGVSTVSGALTSEPVARAHGLPAVGVDAALA</sequence>
<dbReference type="Gene3D" id="3.40.50.720">
    <property type="entry name" value="NAD(P)-binding Rossmann-like Domain"/>
    <property type="match status" value="2"/>
</dbReference>
<dbReference type="CDD" id="cd05305">
    <property type="entry name" value="L-AlaDH"/>
    <property type="match status" value="1"/>
</dbReference>
<dbReference type="PANTHER" id="PTHR42795">
    <property type="entry name" value="ALANINE DEHYDROGENASE"/>
    <property type="match status" value="1"/>
</dbReference>
<evidence type="ECO:0000256" key="4">
    <source>
        <dbReference type="ARBA" id="ARBA00023002"/>
    </source>
</evidence>
<evidence type="ECO:0000256" key="2">
    <source>
        <dbReference type="ARBA" id="ARBA00005689"/>
    </source>
</evidence>
<comment type="function">
    <text evidence="5">Catalyzes the reversible reductive amination of pyruvate to L-alanine.</text>
</comment>
<feature type="domain" description="Alanine dehydrogenase/pyridine nucleotide transhydrogenase N-terminal" evidence="7">
    <location>
        <begin position="4"/>
        <end position="137"/>
    </location>
</feature>
<dbReference type="InterPro" id="IPR008141">
    <property type="entry name" value="Ala_DH"/>
</dbReference>
<dbReference type="EC" id="1.4.1.1" evidence="3 5"/>
<evidence type="ECO:0000256" key="1">
    <source>
        <dbReference type="ARBA" id="ARBA00005206"/>
    </source>
</evidence>
<comment type="catalytic activity">
    <reaction evidence="5">
        <text>L-alanine + NAD(+) + H2O = pyruvate + NH4(+) + NADH + H(+)</text>
        <dbReference type="Rhea" id="RHEA:18405"/>
        <dbReference type="ChEBI" id="CHEBI:15361"/>
        <dbReference type="ChEBI" id="CHEBI:15377"/>
        <dbReference type="ChEBI" id="CHEBI:15378"/>
        <dbReference type="ChEBI" id="CHEBI:28938"/>
        <dbReference type="ChEBI" id="CHEBI:57540"/>
        <dbReference type="ChEBI" id="CHEBI:57945"/>
        <dbReference type="ChEBI" id="CHEBI:57972"/>
        <dbReference type="EC" id="1.4.1.1"/>
    </reaction>
</comment>
<reference evidence="8" key="1">
    <citation type="submission" date="2022-01" db="EMBL/GenBank/DDBJ databases">
        <title>PSI-footprinting approach for the identification of protein synthesis inhibitor producers.</title>
        <authorList>
            <person name="Handel F."/>
            <person name="Kulik A."/>
            <person name="Wex K.W."/>
            <person name="Berscheid A."/>
            <person name="Saur J.S."/>
            <person name="Winkler A."/>
            <person name="Wibberg D."/>
            <person name="Kalinowski J."/>
            <person name="Broetz-Oesterhelt H."/>
            <person name="Mast Y."/>
        </authorList>
    </citation>
    <scope>NUCLEOTIDE SEQUENCE</scope>
    <source>
        <strain evidence="8">KNN 49.3e</strain>
    </source>
</reference>
<dbReference type="Pfam" id="PF01262">
    <property type="entry name" value="AlaDh_PNT_C"/>
    <property type="match status" value="1"/>
</dbReference>